<feature type="region of interest" description="Disordered" evidence="1">
    <location>
        <begin position="1"/>
        <end position="103"/>
    </location>
</feature>
<dbReference type="EMBL" id="CAEZXR010000448">
    <property type="protein sequence ID" value="CAB4734048.1"/>
    <property type="molecule type" value="Genomic_DNA"/>
</dbReference>
<accession>A0A6J6SH53</accession>
<evidence type="ECO:0000313" key="2">
    <source>
        <dbReference type="EMBL" id="CAB4734048.1"/>
    </source>
</evidence>
<sequence>MTSGIAATRADPDPGDGHGGLRPPRPRSRREQRRSRRRAQLHRGGAGRSGVRRGAAQQLGDRRRRHREDAVGGRDRPGPDGDLAHDHRAAEVHEPRRDADDVGDRVEGADLVEVHVVRVRAVHGALGLGQPSEGGERQVADRGVEGCALQQQADVAPGAVVGRVGDLDVAAGRGEAAAGDLLDPQRHLLRRDRVDRRLQHLERHPGAEQRPEQHVAARARRGVDPDRHRLLCRATRAAKTPAP</sequence>
<evidence type="ECO:0000256" key="1">
    <source>
        <dbReference type="SAM" id="MobiDB-lite"/>
    </source>
</evidence>
<organism evidence="2">
    <name type="scientific">freshwater metagenome</name>
    <dbReference type="NCBI Taxonomy" id="449393"/>
    <lineage>
        <taxon>unclassified sequences</taxon>
        <taxon>metagenomes</taxon>
        <taxon>ecological metagenomes</taxon>
    </lineage>
</organism>
<dbReference type="AlphaFoldDB" id="A0A6J6SH53"/>
<feature type="compositionally biased region" description="Basic residues" evidence="1">
    <location>
        <begin position="24"/>
        <end position="41"/>
    </location>
</feature>
<proteinExistence type="predicted"/>
<protein>
    <submittedName>
        <fullName evidence="2">Unannotated protein</fullName>
    </submittedName>
</protein>
<feature type="region of interest" description="Disordered" evidence="1">
    <location>
        <begin position="200"/>
        <end position="225"/>
    </location>
</feature>
<gene>
    <name evidence="2" type="ORF">UFOPK2579_02763</name>
</gene>
<name>A0A6J6SH53_9ZZZZ</name>
<reference evidence="2" key="1">
    <citation type="submission" date="2020-05" db="EMBL/GenBank/DDBJ databases">
        <authorList>
            <person name="Chiriac C."/>
            <person name="Salcher M."/>
            <person name="Ghai R."/>
            <person name="Kavagutti S V."/>
        </authorList>
    </citation>
    <scope>NUCLEOTIDE SEQUENCE</scope>
</reference>
<feature type="compositionally biased region" description="Basic and acidic residues" evidence="1">
    <location>
        <begin position="67"/>
        <end position="103"/>
    </location>
</feature>